<dbReference type="Pfam" id="PF13439">
    <property type="entry name" value="Glyco_transf_4"/>
    <property type="match status" value="1"/>
</dbReference>
<sequence>MSLKYALVHEWLTPQATGGSELVVQEILNHIDANLYALIDFESSNSESYLYQRQIGTTFLQKLPYARNGVQKYLPLLPLAIEQLDLRQYDVILSSSHAVAKGVITTPNQLHICYCHTPMRYAWDLTFDYLHQSKLGNGAAGWITRYLLHSLRQWDVLSANRVDYFIANSQHTARRIWRCYRREATVIYPPVNVDNLPFLAEKSDFYVTVSRLVSYKQVSLIVEAFNQLQLPLVIIGTGPEMSKIRDLANSNIQILGWQPDDVVKKYMARAKAFVYAACEDFGIALVEAQACGTPVIAYGVGGALETVRDLGSDMDTATGLFFRTQTVAAVMEAVEKFEIYQGAFNSEYMRSHASQFSSQVFGDRYLKFIDQCHKKQHPETN</sequence>
<organism evidence="3 4">
    <name type="scientific">Nodularia harveyana UHCC-0300</name>
    <dbReference type="NCBI Taxonomy" id="2974287"/>
    <lineage>
        <taxon>Bacteria</taxon>
        <taxon>Bacillati</taxon>
        <taxon>Cyanobacteriota</taxon>
        <taxon>Cyanophyceae</taxon>
        <taxon>Nostocales</taxon>
        <taxon>Nodulariaceae</taxon>
        <taxon>Nodularia</taxon>
    </lineage>
</organism>
<dbReference type="Gene3D" id="3.40.50.2000">
    <property type="entry name" value="Glycogen Phosphorylase B"/>
    <property type="match status" value="1"/>
</dbReference>
<dbReference type="Proteomes" id="UP001302120">
    <property type="component" value="Unassembled WGS sequence"/>
</dbReference>
<name>A0ABU5UAE4_9CYAN</name>
<reference evidence="3 4" key="1">
    <citation type="submission" date="2023-12" db="EMBL/GenBank/DDBJ databases">
        <title>Baltic Sea Cyanobacteria.</title>
        <authorList>
            <person name="Delbaje E."/>
            <person name="Fewer D.P."/>
            <person name="Shishido T.K."/>
        </authorList>
    </citation>
    <scope>NUCLEOTIDE SEQUENCE [LARGE SCALE GENOMIC DNA]</scope>
    <source>
        <strain evidence="3 4">UHCC-0300</strain>
    </source>
</reference>
<evidence type="ECO:0000313" key="4">
    <source>
        <dbReference type="Proteomes" id="UP001302120"/>
    </source>
</evidence>
<dbReference type="PANTHER" id="PTHR45947">
    <property type="entry name" value="SULFOQUINOVOSYL TRANSFERASE SQD2"/>
    <property type="match status" value="1"/>
</dbReference>
<accession>A0ABU5UAE4</accession>
<feature type="domain" description="Glycosyltransferase subfamily 4-like N-terminal" evidence="2">
    <location>
        <begin position="18"/>
        <end position="194"/>
    </location>
</feature>
<dbReference type="Pfam" id="PF00534">
    <property type="entry name" value="Glycos_transf_1"/>
    <property type="match status" value="1"/>
</dbReference>
<dbReference type="EMBL" id="JAYGHG010000004">
    <property type="protein sequence ID" value="MEA5580489.1"/>
    <property type="molecule type" value="Genomic_DNA"/>
</dbReference>
<evidence type="ECO:0000259" key="2">
    <source>
        <dbReference type="Pfam" id="PF13439"/>
    </source>
</evidence>
<dbReference type="InterPro" id="IPR001296">
    <property type="entry name" value="Glyco_trans_1"/>
</dbReference>
<protein>
    <submittedName>
        <fullName evidence="3">Glycosyltransferase</fullName>
        <ecNumber evidence="3">2.4.-.-</ecNumber>
    </submittedName>
</protein>
<keyword evidence="4" id="KW-1185">Reference proteome</keyword>
<dbReference type="InterPro" id="IPR050194">
    <property type="entry name" value="Glycosyltransferase_grp1"/>
</dbReference>
<dbReference type="EC" id="2.4.-.-" evidence="3"/>
<keyword evidence="3" id="KW-0808">Transferase</keyword>
<proteinExistence type="predicted"/>
<evidence type="ECO:0000313" key="3">
    <source>
        <dbReference type="EMBL" id="MEA5580489.1"/>
    </source>
</evidence>
<comment type="caution">
    <text evidence="3">The sequence shown here is derived from an EMBL/GenBank/DDBJ whole genome shotgun (WGS) entry which is preliminary data.</text>
</comment>
<keyword evidence="3" id="KW-0328">Glycosyltransferase</keyword>
<feature type="domain" description="Glycosyl transferase family 1" evidence="1">
    <location>
        <begin position="200"/>
        <end position="338"/>
    </location>
</feature>
<evidence type="ECO:0000259" key="1">
    <source>
        <dbReference type="Pfam" id="PF00534"/>
    </source>
</evidence>
<dbReference type="SUPFAM" id="SSF53756">
    <property type="entry name" value="UDP-Glycosyltransferase/glycogen phosphorylase"/>
    <property type="match status" value="1"/>
</dbReference>
<dbReference type="RefSeq" id="WP_323194839.1">
    <property type="nucleotide sequence ID" value="NZ_JAYGHG010000004.1"/>
</dbReference>
<dbReference type="InterPro" id="IPR028098">
    <property type="entry name" value="Glyco_trans_4-like_N"/>
</dbReference>
<dbReference type="GO" id="GO:0016757">
    <property type="term" value="F:glycosyltransferase activity"/>
    <property type="evidence" value="ECO:0007669"/>
    <property type="project" value="UniProtKB-KW"/>
</dbReference>
<gene>
    <name evidence="3" type="ORF">VB620_03925</name>
</gene>
<dbReference type="PANTHER" id="PTHR45947:SF3">
    <property type="entry name" value="SULFOQUINOVOSYL TRANSFERASE SQD2"/>
    <property type="match status" value="1"/>
</dbReference>